<evidence type="ECO:0000313" key="4">
    <source>
        <dbReference type="EnsemblMetazoa" id="CapteP57625"/>
    </source>
</evidence>
<dbReference type="SMART" id="SM00360">
    <property type="entry name" value="RRM"/>
    <property type="match status" value="1"/>
</dbReference>
<dbReference type="HOGENOM" id="CLU_2729496_0_0_1"/>
<feature type="non-terminal residue" evidence="3">
    <location>
        <position position="72"/>
    </location>
</feature>
<dbReference type="OrthoDB" id="433414at2759"/>
<dbReference type="EnsemblMetazoa" id="CapteT57625">
    <property type="protein sequence ID" value="CapteP57625"/>
    <property type="gene ID" value="CapteG57625"/>
</dbReference>
<reference evidence="4" key="3">
    <citation type="submission" date="2015-06" db="UniProtKB">
        <authorList>
            <consortium name="EnsemblMetazoa"/>
        </authorList>
    </citation>
    <scope>IDENTIFICATION</scope>
</reference>
<accession>R7TU38</accession>
<protein>
    <recommendedName>
        <fullName evidence="2">RRM domain-containing protein</fullName>
    </recommendedName>
</protein>
<keyword evidence="1" id="KW-0694">RNA-binding</keyword>
<dbReference type="Proteomes" id="UP000014760">
    <property type="component" value="Unassembled WGS sequence"/>
</dbReference>
<dbReference type="InterPro" id="IPR000504">
    <property type="entry name" value="RRM_dom"/>
</dbReference>
<reference evidence="3 5" key="2">
    <citation type="journal article" date="2013" name="Nature">
        <title>Insights into bilaterian evolution from three spiralian genomes.</title>
        <authorList>
            <person name="Simakov O."/>
            <person name="Marletaz F."/>
            <person name="Cho S.J."/>
            <person name="Edsinger-Gonzales E."/>
            <person name="Havlak P."/>
            <person name="Hellsten U."/>
            <person name="Kuo D.H."/>
            <person name="Larsson T."/>
            <person name="Lv J."/>
            <person name="Arendt D."/>
            <person name="Savage R."/>
            <person name="Osoegawa K."/>
            <person name="de Jong P."/>
            <person name="Grimwood J."/>
            <person name="Chapman J.A."/>
            <person name="Shapiro H."/>
            <person name="Aerts A."/>
            <person name="Otillar R.P."/>
            <person name="Terry A.Y."/>
            <person name="Boore J.L."/>
            <person name="Grigoriev I.V."/>
            <person name="Lindberg D.R."/>
            <person name="Seaver E.C."/>
            <person name="Weisblat D.A."/>
            <person name="Putnam N.H."/>
            <person name="Rokhsar D.S."/>
        </authorList>
    </citation>
    <scope>NUCLEOTIDE SEQUENCE</scope>
    <source>
        <strain evidence="3 5">I ESC-2004</strain>
    </source>
</reference>
<dbReference type="AlphaFoldDB" id="R7TU38"/>
<proteinExistence type="predicted"/>
<dbReference type="Pfam" id="PF00076">
    <property type="entry name" value="RRM_1"/>
    <property type="match status" value="1"/>
</dbReference>
<dbReference type="EMBL" id="AMQN01002204">
    <property type="status" value="NOT_ANNOTATED_CDS"/>
    <property type="molecule type" value="Genomic_DNA"/>
</dbReference>
<reference evidence="5" key="1">
    <citation type="submission" date="2012-12" db="EMBL/GenBank/DDBJ databases">
        <authorList>
            <person name="Hellsten U."/>
            <person name="Grimwood J."/>
            <person name="Chapman J.A."/>
            <person name="Shapiro H."/>
            <person name="Aerts A."/>
            <person name="Otillar R.P."/>
            <person name="Terry A.Y."/>
            <person name="Boore J.L."/>
            <person name="Simakov O."/>
            <person name="Marletaz F."/>
            <person name="Cho S.-J."/>
            <person name="Edsinger-Gonzales E."/>
            <person name="Havlak P."/>
            <person name="Kuo D.-H."/>
            <person name="Larsson T."/>
            <person name="Lv J."/>
            <person name="Arendt D."/>
            <person name="Savage R."/>
            <person name="Osoegawa K."/>
            <person name="de Jong P."/>
            <person name="Lindberg D.R."/>
            <person name="Seaver E.C."/>
            <person name="Weisblat D.A."/>
            <person name="Putnam N.H."/>
            <person name="Grigoriev I.V."/>
            <person name="Rokhsar D.S."/>
        </authorList>
    </citation>
    <scope>NUCLEOTIDE SEQUENCE</scope>
    <source>
        <strain evidence="5">I ESC-2004</strain>
    </source>
</reference>
<evidence type="ECO:0000313" key="5">
    <source>
        <dbReference type="Proteomes" id="UP000014760"/>
    </source>
</evidence>
<gene>
    <name evidence="3" type="ORF">CAPTEDRAFT_57625</name>
</gene>
<evidence type="ECO:0000259" key="2">
    <source>
        <dbReference type="PROSITE" id="PS50102"/>
    </source>
</evidence>
<dbReference type="PROSITE" id="PS50102">
    <property type="entry name" value="RRM"/>
    <property type="match status" value="1"/>
</dbReference>
<name>R7TU38_CAPTE</name>
<dbReference type="EMBL" id="KB308638">
    <property type="protein sequence ID" value="ELT97189.1"/>
    <property type="molecule type" value="Genomic_DNA"/>
</dbReference>
<dbReference type="SUPFAM" id="SSF54928">
    <property type="entry name" value="RNA-binding domain, RBD"/>
    <property type="match status" value="1"/>
</dbReference>
<evidence type="ECO:0000313" key="3">
    <source>
        <dbReference type="EMBL" id="ELT97189.1"/>
    </source>
</evidence>
<dbReference type="GO" id="GO:0003723">
    <property type="term" value="F:RNA binding"/>
    <property type="evidence" value="ECO:0007669"/>
    <property type="project" value="UniProtKB-UniRule"/>
</dbReference>
<keyword evidence="5" id="KW-1185">Reference proteome</keyword>
<organism evidence="3">
    <name type="scientific">Capitella teleta</name>
    <name type="common">Polychaete worm</name>
    <dbReference type="NCBI Taxonomy" id="283909"/>
    <lineage>
        <taxon>Eukaryota</taxon>
        <taxon>Metazoa</taxon>
        <taxon>Spiralia</taxon>
        <taxon>Lophotrochozoa</taxon>
        <taxon>Annelida</taxon>
        <taxon>Polychaeta</taxon>
        <taxon>Sedentaria</taxon>
        <taxon>Scolecida</taxon>
        <taxon>Capitellidae</taxon>
        <taxon>Capitella</taxon>
    </lineage>
</organism>
<evidence type="ECO:0000256" key="1">
    <source>
        <dbReference type="PROSITE-ProRule" id="PRU00176"/>
    </source>
</evidence>
<feature type="non-terminal residue" evidence="3">
    <location>
        <position position="1"/>
    </location>
</feature>
<dbReference type="STRING" id="283909.R7TU38"/>
<feature type="domain" description="RRM" evidence="2">
    <location>
        <begin position="4"/>
        <end position="72"/>
    </location>
</feature>
<dbReference type="InterPro" id="IPR035979">
    <property type="entry name" value="RBD_domain_sf"/>
</dbReference>
<sequence>PRAPTVFVGGIPKGTRVSELKALVRNLGVEPLRVLWRGGAGYTFLFFEQEEEAESAITKLAALEVGGKALRI</sequence>
<dbReference type="Gene3D" id="3.30.70.330">
    <property type="match status" value="1"/>
</dbReference>
<dbReference type="InterPro" id="IPR012677">
    <property type="entry name" value="Nucleotide-bd_a/b_plait_sf"/>
</dbReference>